<dbReference type="RefSeq" id="WP_152711537.1">
    <property type="nucleotide sequence ID" value="NZ_VOSJ01000029.1"/>
</dbReference>
<evidence type="ECO:0000313" key="1">
    <source>
        <dbReference type="EMBL" id="MPR25778.1"/>
    </source>
</evidence>
<sequence length="68" mass="7064">MTYRLGLLDKSPLAPGDVAEIALARTVDFARSAEALGCHRFSVTEHHGFSGLGSSRPELLAADAPAAA</sequence>
<dbReference type="EMBL" id="VOSK01000031">
    <property type="protein sequence ID" value="MPR25778.1"/>
    <property type="molecule type" value="Genomic_DNA"/>
</dbReference>
<name>A0A5N7MG88_9HYPH</name>
<dbReference type="SUPFAM" id="SSF51679">
    <property type="entry name" value="Bacterial luciferase-like"/>
    <property type="match status" value="1"/>
</dbReference>
<evidence type="ECO:0000313" key="2">
    <source>
        <dbReference type="Proteomes" id="UP000403266"/>
    </source>
</evidence>
<gene>
    <name evidence="1" type="ORF">FS320_11200</name>
</gene>
<evidence type="ECO:0008006" key="3">
    <source>
        <dbReference type="Google" id="ProtNLM"/>
    </source>
</evidence>
<protein>
    <recommendedName>
        <fullName evidence="3">LLM class flavin-dependent oxidoreductase</fullName>
    </recommendedName>
</protein>
<dbReference type="Proteomes" id="UP000403266">
    <property type="component" value="Unassembled WGS sequence"/>
</dbReference>
<dbReference type="OrthoDB" id="9780518at2"/>
<dbReference type="Gene3D" id="3.20.20.30">
    <property type="entry name" value="Luciferase-like domain"/>
    <property type="match status" value="1"/>
</dbReference>
<organism evidence="1 2">
    <name type="scientific">Microvirga tunisiensis</name>
    <dbReference type="NCBI Taxonomy" id="2108360"/>
    <lineage>
        <taxon>Bacteria</taxon>
        <taxon>Pseudomonadati</taxon>
        <taxon>Pseudomonadota</taxon>
        <taxon>Alphaproteobacteria</taxon>
        <taxon>Hyphomicrobiales</taxon>
        <taxon>Methylobacteriaceae</taxon>
        <taxon>Microvirga</taxon>
    </lineage>
</organism>
<dbReference type="InterPro" id="IPR036661">
    <property type="entry name" value="Luciferase-like_sf"/>
</dbReference>
<accession>A0A5N7MG88</accession>
<proteinExistence type="predicted"/>
<dbReference type="AlphaFoldDB" id="A0A5N7MG88"/>
<keyword evidence="2" id="KW-1185">Reference proteome</keyword>
<reference evidence="1 2" key="1">
    <citation type="journal article" date="2019" name="Syst. Appl. Microbiol.">
        <title>Microvirga tunisiensis sp. nov., a root nodule symbiotic bacterium isolated from Lupinus micranthus and L. luteus grown in Northern Tunisia.</title>
        <authorList>
            <person name="Msaddak A."/>
            <person name="Rejili M."/>
            <person name="Duran D."/>
            <person name="Mars M."/>
            <person name="Palacios J.M."/>
            <person name="Ruiz-Argueso T."/>
            <person name="Rey L."/>
            <person name="Imperial J."/>
        </authorList>
    </citation>
    <scope>NUCLEOTIDE SEQUENCE [LARGE SCALE GENOMIC DNA]</scope>
    <source>
        <strain evidence="1 2">Lmie10</strain>
    </source>
</reference>
<comment type="caution">
    <text evidence="1">The sequence shown here is derived from an EMBL/GenBank/DDBJ whole genome shotgun (WGS) entry which is preliminary data.</text>
</comment>
<dbReference type="GO" id="GO:0016705">
    <property type="term" value="F:oxidoreductase activity, acting on paired donors, with incorporation or reduction of molecular oxygen"/>
    <property type="evidence" value="ECO:0007669"/>
    <property type="project" value="InterPro"/>
</dbReference>